<dbReference type="InterPro" id="IPR007215">
    <property type="entry name" value="Sulphur_relay_TusB/DsrH"/>
</dbReference>
<keyword evidence="1" id="KW-0808">Transferase</keyword>
<dbReference type="GO" id="GO:0002143">
    <property type="term" value="P:tRNA wobble position uridine thiolation"/>
    <property type="evidence" value="ECO:0007669"/>
    <property type="project" value="InterPro"/>
</dbReference>
<dbReference type="SUPFAM" id="SSF75169">
    <property type="entry name" value="DsrEFH-like"/>
    <property type="match status" value="1"/>
</dbReference>
<dbReference type="AlphaFoldDB" id="A0A660HVE6"/>
<dbReference type="Pfam" id="PF04077">
    <property type="entry name" value="DsrH"/>
    <property type="match status" value="1"/>
</dbReference>
<dbReference type="NCBIfam" id="TIGR03011">
    <property type="entry name" value="sulf_tusB_dsrH"/>
    <property type="match status" value="1"/>
</dbReference>
<organism evidence="1 2">
    <name type="scientific">Methanosarcina flavescens</name>
    <dbReference type="NCBI Taxonomy" id="1715806"/>
    <lineage>
        <taxon>Archaea</taxon>
        <taxon>Methanobacteriati</taxon>
        <taxon>Methanobacteriota</taxon>
        <taxon>Stenosarchaea group</taxon>
        <taxon>Methanomicrobia</taxon>
        <taxon>Methanosarcinales</taxon>
        <taxon>Methanosarcinaceae</taxon>
        <taxon>Methanosarcina</taxon>
    </lineage>
</organism>
<dbReference type="KEGG" id="mfz:AOB57_004035"/>
<dbReference type="Gene3D" id="3.40.1260.10">
    <property type="entry name" value="DsrEFH-like"/>
    <property type="match status" value="1"/>
</dbReference>
<keyword evidence="2" id="KW-1185">Reference proteome</keyword>
<dbReference type="Proteomes" id="UP000053087">
    <property type="component" value="Chromosome"/>
</dbReference>
<dbReference type="RefSeq" id="WP_054299243.1">
    <property type="nucleotide sequence ID" value="NZ_CP032683.1"/>
</dbReference>
<protein>
    <submittedName>
        <fullName evidence="1">Sulfurtransferase complex subunit TusB</fullName>
    </submittedName>
</protein>
<accession>A0A660HVE6</accession>
<reference evidence="1 2" key="1">
    <citation type="journal article" date="2016" name="Int. J. Syst. Evol. Microbiol.">
        <title>Methanosarcina flavescens sp. nov., a methanogenic archaeon isolated from a full-scale anaerobic digester.</title>
        <authorList>
            <person name="Kern T."/>
            <person name="Fischer M.A."/>
            <person name="Deppenmeier U."/>
            <person name="Schmitz R.A."/>
            <person name="Rother M."/>
        </authorList>
    </citation>
    <scope>NUCLEOTIDE SEQUENCE [LARGE SCALE GENOMIC DNA]</scope>
    <source>
        <strain evidence="1 2">E03.2</strain>
    </source>
</reference>
<dbReference type="InterPro" id="IPR027396">
    <property type="entry name" value="DsrEFH-like"/>
</dbReference>
<dbReference type="GO" id="GO:0016740">
    <property type="term" value="F:transferase activity"/>
    <property type="evidence" value="ECO:0007669"/>
    <property type="project" value="UniProtKB-KW"/>
</dbReference>
<dbReference type="GeneID" id="53687264"/>
<evidence type="ECO:0000313" key="1">
    <source>
        <dbReference type="EMBL" id="AYK16308.1"/>
    </source>
</evidence>
<name>A0A660HVE6_9EURY</name>
<dbReference type="OrthoDB" id="131415at2157"/>
<gene>
    <name evidence="1" type="primary">dsrH</name>
    <name evidence="1" type="ORF">AOB57_004035</name>
</gene>
<proteinExistence type="predicted"/>
<dbReference type="GO" id="GO:0005737">
    <property type="term" value="C:cytoplasm"/>
    <property type="evidence" value="ECO:0007669"/>
    <property type="project" value="InterPro"/>
</dbReference>
<sequence length="99" mass="11309">MKQEKLDVFLLTKPPFSPRSELCLKLAARSGKARIYLAGDGVYNLLTGIEKLPECDVYACKEDLEARAIMAGEKVTVPDDFYSDFIEDIMEHCRHEYTF</sequence>
<evidence type="ECO:0000313" key="2">
    <source>
        <dbReference type="Proteomes" id="UP000053087"/>
    </source>
</evidence>
<dbReference type="EMBL" id="CP032683">
    <property type="protein sequence ID" value="AYK16308.1"/>
    <property type="molecule type" value="Genomic_DNA"/>
</dbReference>